<dbReference type="PANTHER" id="PTHR44169">
    <property type="entry name" value="NADPH-DEPENDENT 1-ACYLDIHYDROXYACETONE PHOSPHATE REDUCTASE"/>
    <property type="match status" value="1"/>
</dbReference>
<proteinExistence type="inferred from homology"/>
<dbReference type="PROSITE" id="PS00061">
    <property type="entry name" value="ADH_SHORT"/>
    <property type="match status" value="1"/>
</dbReference>
<dbReference type="PANTHER" id="PTHR44169:SF14">
    <property type="entry name" value="PROTEIN DLTE"/>
    <property type="match status" value="1"/>
</dbReference>
<keyword evidence="6" id="KW-1185">Reference proteome</keyword>
<evidence type="ECO:0000256" key="2">
    <source>
        <dbReference type="ARBA" id="ARBA00023002"/>
    </source>
</evidence>
<dbReference type="InterPro" id="IPR036291">
    <property type="entry name" value="NAD(P)-bd_dom_sf"/>
</dbReference>
<feature type="region of interest" description="Disordered" evidence="4">
    <location>
        <begin position="251"/>
        <end position="272"/>
    </location>
</feature>
<name>A0A243W5U3_9BACT</name>
<dbReference type="Proteomes" id="UP000194873">
    <property type="component" value="Unassembled WGS sequence"/>
</dbReference>
<evidence type="ECO:0000313" key="5">
    <source>
        <dbReference type="EMBL" id="OUJ68991.1"/>
    </source>
</evidence>
<dbReference type="AlphaFoldDB" id="A0A243W5U3"/>
<dbReference type="GO" id="GO:0005811">
    <property type="term" value="C:lipid droplet"/>
    <property type="evidence" value="ECO:0007669"/>
    <property type="project" value="TreeGrafter"/>
</dbReference>
<dbReference type="Pfam" id="PF00106">
    <property type="entry name" value="adh_short"/>
    <property type="match status" value="1"/>
</dbReference>
<dbReference type="InterPro" id="IPR002347">
    <property type="entry name" value="SDR_fam"/>
</dbReference>
<dbReference type="PRINTS" id="PR00081">
    <property type="entry name" value="GDHRDH"/>
</dbReference>
<comment type="caution">
    <text evidence="5">The sequence shown here is derived from an EMBL/GenBank/DDBJ whole genome shotgun (WGS) entry which is preliminary data.</text>
</comment>
<dbReference type="EMBL" id="MTSE01000040">
    <property type="protein sequence ID" value="OUJ68991.1"/>
    <property type="molecule type" value="Genomic_DNA"/>
</dbReference>
<comment type="similarity">
    <text evidence="1 3">Belongs to the short-chain dehydrogenases/reductases (SDR) family.</text>
</comment>
<dbReference type="SUPFAM" id="SSF51735">
    <property type="entry name" value="NAD(P)-binding Rossmann-fold domains"/>
    <property type="match status" value="1"/>
</dbReference>
<dbReference type="GO" id="GO:0006654">
    <property type="term" value="P:phosphatidic acid biosynthetic process"/>
    <property type="evidence" value="ECO:0007669"/>
    <property type="project" value="TreeGrafter"/>
</dbReference>
<dbReference type="PRINTS" id="PR00080">
    <property type="entry name" value="SDRFAMILY"/>
</dbReference>
<evidence type="ECO:0000313" key="6">
    <source>
        <dbReference type="Proteomes" id="UP000194873"/>
    </source>
</evidence>
<dbReference type="GO" id="GO:0019433">
    <property type="term" value="P:triglyceride catabolic process"/>
    <property type="evidence" value="ECO:0007669"/>
    <property type="project" value="TreeGrafter"/>
</dbReference>
<reference evidence="5 6" key="1">
    <citation type="submission" date="2017-01" db="EMBL/GenBank/DDBJ databases">
        <title>A new Hymenobacter.</title>
        <authorList>
            <person name="Liang Y."/>
            <person name="Feng F."/>
        </authorList>
    </citation>
    <scope>NUCLEOTIDE SEQUENCE [LARGE SCALE GENOMIC DNA]</scope>
    <source>
        <strain evidence="5">MIMBbqt21</strain>
    </source>
</reference>
<accession>A0A243W5U3</accession>
<dbReference type="Gene3D" id="3.40.50.720">
    <property type="entry name" value="NAD(P)-binding Rossmann-like Domain"/>
    <property type="match status" value="1"/>
</dbReference>
<dbReference type="OrthoDB" id="9810734at2"/>
<evidence type="ECO:0000256" key="1">
    <source>
        <dbReference type="ARBA" id="ARBA00006484"/>
    </source>
</evidence>
<dbReference type="RefSeq" id="WP_086597259.1">
    <property type="nucleotide sequence ID" value="NZ_MTSE01000040.1"/>
</dbReference>
<sequence length="272" mass="28898">MNVQQASVLITGGSEGIGLGLAVRFLQAGSQVLITGRDADKLMRAAAAWPGLQTLVNDLSKPAQREDLARHIQRTMPSLNVVVNNAGIQRRVGLAQDQAPWAERQQEVDLLLAAPVHLNHLLVPLLLTQPQASLVVNVTSGGAYIPQVFAPLYSACKAAVHSYTLTLRQALTGTACRVVELIPPAVRTALAGPGATHGVPVNEFCDAVFPQLLQEEVTEIGYGPTAAVVPQLGDQPVNALFQASTVRFPTATYANRTNEPPRRMTPPAASTD</sequence>
<dbReference type="InterPro" id="IPR020904">
    <property type="entry name" value="Sc_DH/Rdtase_CS"/>
</dbReference>
<dbReference type="GO" id="GO:0000140">
    <property type="term" value="F:acylglycerone-phosphate reductase (NADP+) activity"/>
    <property type="evidence" value="ECO:0007669"/>
    <property type="project" value="TreeGrafter"/>
</dbReference>
<evidence type="ECO:0000256" key="4">
    <source>
        <dbReference type="SAM" id="MobiDB-lite"/>
    </source>
</evidence>
<evidence type="ECO:0000256" key="3">
    <source>
        <dbReference type="RuleBase" id="RU000363"/>
    </source>
</evidence>
<protein>
    <submittedName>
        <fullName evidence="5">D-alanyl-lipoteichoic acid biosynthesis protein</fullName>
    </submittedName>
</protein>
<dbReference type="GO" id="GO:0004806">
    <property type="term" value="F:triacylglycerol lipase activity"/>
    <property type="evidence" value="ECO:0007669"/>
    <property type="project" value="TreeGrafter"/>
</dbReference>
<gene>
    <name evidence="5" type="ORF">BXP70_27185</name>
</gene>
<organism evidence="5 6">
    <name type="scientific">Hymenobacter crusticola</name>
    <dbReference type="NCBI Taxonomy" id="1770526"/>
    <lineage>
        <taxon>Bacteria</taxon>
        <taxon>Pseudomonadati</taxon>
        <taxon>Bacteroidota</taxon>
        <taxon>Cytophagia</taxon>
        <taxon>Cytophagales</taxon>
        <taxon>Hymenobacteraceae</taxon>
        <taxon>Hymenobacter</taxon>
    </lineage>
</organism>
<keyword evidence="2" id="KW-0560">Oxidoreductase</keyword>